<organism evidence="1 2">
    <name type="scientific">Cichorium intybus</name>
    <name type="common">Chicory</name>
    <dbReference type="NCBI Taxonomy" id="13427"/>
    <lineage>
        <taxon>Eukaryota</taxon>
        <taxon>Viridiplantae</taxon>
        <taxon>Streptophyta</taxon>
        <taxon>Embryophyta</taxon>
        <taxon>Tracheophyta</taxon>
        <taxon>Spermatophyta</taxon>
        <taxon>Magnoliopsida</taxon>
        <taxon>eudicotyledons</taxon>
        <taxon>Gunneridae</taxon>
        <taxon>Pentapetalae</taxon>
        <taxon>asterids</taxon>
        <taxon>campanulids</taxon>
        <taxon>Asterales</taxon>
        <taxon>Asteraceae</taxon>
        <taxon>Cichorioideae</taxon>
        <taxon>Cichorieae</taxon>
        <taxon>Cichoriinae</taxon>
        <taxon>Cichorium</taxon>
    </lineage>
</organism>
<proteinExistence type="predicted"/>
<comment type="caution">
    <text evidence="1">The sequence shown here is derived from an EMBL/GenBank/DDBJ whole genome shotgun (WGS) entry which is preliminary data.</text>
</comment>
<evidence type="ECO:0000313" key="2">
    <source>
        <dbReference type="Proteomes" id="UP001055811"/>
    </source>
</evidence>
<accession>A0ACB9BF56</accession>
<reference evidence="2" key="1">
    <citation type="journal article" date="2022" name="Mol. Ecol. Resour.">
        <title>The genomes of chicory, endive, great burdock and yacon provide insights into Asteraceae palaeo-polyploidization history and plant inulin production.</title>
        <authorList>
            <person name="Fan W."/>
            <person name="Wang S."/>
            <person name="Wang H."/>
            <person name="Wang A."/>
            <person name="Jiang F."/>
            <person name="Liu H."/>
            <person name="Zhao H."/>
            <person name="Xu D."/>
            <person name="Zhang Y."/>
        </authorList>
    </citation>
    <scope>NUCLEOTIDE SEQUENCE [LARGE SCALE GENOMIC DNA]</scope>
    <source>
        <strain evidence="2">cv. Punajuju</strain>
    </source>
</reference>
<dbReference type="EMBL" id="CM042014">
    <property type="protein sequence ID" value="KAI3720593.1"/>
    <property type="molecule type" value="Genomic_DNA"/>
</dbReference>
<sequence length="68" mass="7696">MTLWLESNLPGKTIAPSVISGLCKQIDPDVPYDNTHYWEKSLQFHPKSLKNGNFTYKVCRLICASALI</sequence>
<name>A0ACB9BF56_CICIN</name>
<dbReference type="Proteomes" id="UP001055811">
    <property type="component" value="Linkage Group LG06"/>
</dbReference>
<gene>
    <name evidence="1" type="ORF">L2E82_31582</name>
</gene>
<keyword evidence="2" id="KW-1185">Reference proteome</keyword>
<reference evidence="1 2" key="2">
    <citation type="journal article" date="2022" name="Mol. Ecol. Resour.">
        <title>The genomes of chicory, endive, great burdock and yacon provide insights into Asteraceae paleo-polyploidization history and plant inulin production.</title>
        <authorList>
            <person name="Fan W."/>
            <person name="Wang S."/>
            <person name="Wang H."/>
            <person name="Wang A."/>
            <person name="Jiang F."/>
            <person name="Liu H."/>
            <person name="Zhao H."/>
            <person name="Xu D."/>
            <person name="Zhang Y."/>
        </authorList>
    </citation>
    <scope>NUCLEOTIDE SEQUENCE [LARGE SCALE GENOMIC DNA]</scope>
    <source>
        <strain evidence="2">cv. Punajuju</strain>
        <tissue evidence="1">Leaves</tissue>
    </source>
</reference>
<evidence type="ECO:0000313" key="1">
    <source>
        <dbReference type="EMBL" id="KAI3720593.1"/>
    </source>
</evidence>
<protein>
    <submittedName>
        <fullName evidence="1">Uncharacterized protein</fullName>
    </submittedName>
</protein>